<feature type="signal peptide" evidence="1">
    <location>
        <begin position="1"/>
        <end position="24"/>
    </location>
</feature>
<protein>
    <submittedName>
        <fullName evidence="3">Carbohydrate porin</fullName>
    </submittedName>
</protein>
<feature type="chain" id="PRO_5041209400" evidence="1">
    <location>
        <begin position="25"/>
        <end position="325"/>
    </location>
</feature>
<dbReference type="Proteomes" id="UP001223336">
    <property type="component" value="Unassembled WGS sequence"/>
</dbReference>
<dbReference type="Proteomes" id="UP001229862">
    <property type="component" value="Chromosome"/>
</dbReference>
<accession>A0AA51R091</accession>
<dbReference type="EMBL" id="JAVFKN010000003">
    <property type="protein sequence ID" value="MDQ5767627.1"/>
    <property type="molecule type" value="Genomic_DNA"/>
</dbReference>
<dbReference type="AlphaFoldDB" id="A0AA51R091"/>
<evidence type="ECO:0000313" key="3">
    <source>
        <dbReference type="EMBL" id="WML85434.1"/>
    </source>
</evidence>
<evidence type="ECO:0000313" key="4">
    <source>
        <dbReference type="Proteomes" id="UP001223336"/>
    </source>
</evidence>
<keyword evidence="4" id="KW-1185">Reference proteome</keyword>
<dbReference type="EMBL" id="CP133217">
    <property type="protein sequence ID" value="WML85434.1"/>
    <property type="molecule type" value="Genomic_DNA"/>
</dbReference>
<proteinExistence type="predicted"/>
<dbReference type="SUPFAM" id="SSF56935">
    <property type="entry name" value="Porins"/>
    <property type="match status" value="1"/>
</dbReference>
<name>A0AA51R091_9GAMM</name>
<reference evidence="3 4" key="1">
    <citation type="submission" date="2023-08" db="EMBL/GenBank/DDBJ databases">
        <title>New molecular markers tilS and rpoB for phylogenetic and monitoring studies of the genus Thiothrix biodiversity.</title>
        <authorList>
            <person name="Ravin N.V."/>
            <person name="Smolyakov D."/>
            <person name="Markov N.D."/>
            <person name="Beletsky A.V."/>
            <person name="Mardanov A.V."/>
            <person name="Rudenko T.S."/>
            <person name="Grabovich M.Y."/>
        </authorList>
    </citation>
    <scope>NUCLEOTIDE SEQUENCE</scope>
    <source>
        <strain evidence="3">DNT52</strain>
        <strain evidence="2 4">H33</strain>
    </source>
</reference>
<dbReference type="RefSeq" id="WP_308133788.1">
    <property type="nucleotide sequence ID" value="NZ_CP133217.1"/>
</dbReference>
<gene>
    <name evidence="2" type="ORF">RCC75_03765</name>
    <name evidence="3" type="ORF">RCG00_14140</name>
</gene>
<dbReference type="InterPro" id="IPR016963">
    <property type="entry name" value="Glycoporin_RafY"/>
</dbReference>
<dbReference type="Gene3D" id="2.40.160.10">
    <property type="entry name" value="Porin"/>
    <property type="match status" value="1"/>
</dbReference>
<evidence type="ECO:0000313" key="2">
    <source>
        <dbReference type="EMBL" id="MDQ5767627.1"/>
    </source>
</evidence>
<sequence>MKTSVLLSVISSVAILSLSASAMAADPVKTFTFGGNVELDVTADDGADAGNNFGHGGRVLLNAVGEMKGDNYFVKGVAQPLVPFKGSSLGYDDVYLQMGRDKWDVQIGRFEAANLFPLGKDTIISHAGGGEAKVYEANKVRGRKDDVLHVALHSKPSDQLKLELGLMHGKADSDSFTGVRPAVSYTMGNTTLHAGFENVTDKATDGTELKQSGVGIGAGFKLGQSSVNASVSSLSEEATGKADVDVTSLGLNMQRGPFGAGLINSTTDNGSGIKPKVNTVYAAYTIPVFGSKDASVTLAANASRADNVTKDESLNAVRVRFNYAF</sequence>
<keyword evidence="1" id="KW-0732">Signal</keyword>
<evidence type="ECO:0000256" key="1">
    <source>
        <dbReference type="SAM" id="SignalP"/>
    </source>
</evidence>
<dbReference type="Pfam" id="PF16966">
    <property type="entry name" value="Porin_8"/>
    <property type="match status" value="1"/>
</dbReference>
<organism evidence="3">
    <name type="scientific">Thiothrix subterranea</name>
    <dbReference type="NCBI Taxonomy" id="2735563"/>
    <lineage>
        <taxon>Bacteria</taxon>
        <taxon>Pseudomonadati</taxon>
        <taxon>Pseudomonadota</taxon>
        <taxon>Gammaproteobacteria</taxon>
        <taxon>Thiotrichales</taxon>
        <taxon>Thiotrichaceae</taxon>
        <taxon>Thiothrix</taxon>
    </lineage>
</organism>
<dbReference type="InterPro" id="IPR023614">
    <property type="entry name" value="Porin_dom_sf"/>
</dbReference>